<evidence type="ECO:0000313" key="4">
    <source>
        <dbReference type="Proteomes" id="UP000252086"/>
    </source>
</evidence>
<evidence type="ECO:0000259" key="2">
    <source>
        <dbReference type="Pfam" id="PF18913"/>
    </source>
</evidence>
<proteinExistence type="predicted"/>
<evidence type="ECO:0000313" key="3">
    <source>
        <dbReference type="EMBL" id="RBO80141.1"/>
    </source>
</evidence>
<accession>A0A366CXE6</accession>
<dbReference type="EMBL" id="QNRF01000008">
    <property type="protein sequence ID" value="RBO80141.1"/>
    <property type="molecule type" value="Genomic_DNA"/>
</dbReference>
<dbReference type="Pfam" id="PF18913">
    <property type="entry name" value="FBPase_C"/>
    <property type="match status" value="1"/>
</dbReference>
<feature type="domain" description="Fructose-1-6-bisphosphatase class 1 C-terminal" evidence="2">
    <location>
        <begin position="1"/>
        <end position="53"/>
    </location>
</feature>
<keyword evidence="4" id="KW-1185">Reference proteome</keyword>
<dbReference type="GO" id="GO:0005986">
    <property type="term" value="P:sucrose biosynthetic process"/>
    <property type="evidence" value="ECO:0007669"/>
    <property type="project" value="TreeGrafter"/>
</dbReference>
<dbReference type="GO" id="GO:0042132">
    <property type="term" value="F:fructose 1,6-bisphosphate 1-phosphatase activity"/>
    <property type="evidence" value="ECO:0007669"/>
    <property type="project" value="TreeGrafter"/>
</dbReference>
<dbReference type="PANTHER" id="PTHR11556:SF35">
    <property type="entry name" value="SEDOHEPTULOSE-1,7-BISPHOSPHATASE, CHLOROPLASTIC"/>
    <property type="match status" value="1"/>
</dbReference>
<dbReference type="GO" id="GO:0006094">
    <property type="term" value="P:gluconeogenesis"/>
    <property type="evidence" value="ECO:0007669"/>
    <property type="project" value="TreeGrafter"/>
</dbReference>
<dbReference type="GO" id="GO:0006002">
    <property type="term" value="P:fructose 6-phosphate metabolic process"/>
    <property type="evidence" value="ECO:0007669"/>
    <property type="project" value="TreeGrafter"/>
</dbReference>
<gene>
    <name evidence="3" type="ORF">DFP76_1084</name>
</gene>
<dbReference type="InterPro" id="IPR044015">
    <property type="entry name" value="FBPase_C_dom"/>
</dbReference>
<comment type="pathway">
    <text evidence="1">Carbohydrate biosynthesis.</text>
</comment>
<reference evidence="3 4" key="1">
    <citation type="submission" date="2018-06" db="EMBL/GenBank/DDBJ databases">
        <title>Genomic Encyclopedia of Type Strains, Phase III (KMG-III): the genomes of soil and plant-associated and newly described type strains.</title>
        <authorList>
            <person name="Whitman W."/>
        </authorList>
    </citation>
    <scope>NUCLEOTIDE SEQUENCE [LARGE SCALE GENOMIC DNA]</scope>
    <source>
        <strain evidence="3 4">CECT 7732</strain>
    </source>
</reference>
<dbReference type="AlphaFoldDB" id="A0A366CXE6"/>
<evidence type="ECO:0000256" key="1">
    <source>
        <dbReference type="ARBA" id="ARBA00024331"/>
    </source>
</evidence>
<sequence>MYQANPMAMLIEQSAGKAHTCSQRILDIQPEGIHQRVVVILGVANEVDKCLSYEHTETN</sequence>
<comment type="caution">
    <text evidence="3">The sequence shown here is derived from an EMBL/GenBank/DDBJ whole genome shotgun (WGS) entry which is preliminary data.</text>
</comment>
<dbReference type="SUPFAM" id="SSF56655">
    <property type="entry name" value="Carbohydrate phosphatase"/>
    <property type="match status" value="1"/>
</dbReference>
<name>A0A366CXE6_9GAMM</name>
<dbReference type="Proteomes" id="UP000252086">
    <property type="component" value="Unassembled WGS sequence"/>
</dbReference>
<dbReference type="GO" id="GO:0006000">
    <property type="term" value="P:fructose metabolic process"/>
    <property type="evidence" value="ECO:0007669"/>
    <property type="project" value="TreeGrafter"/>
</dbReference>
<dbReference type="GO" id="GO:0030388">
    <property type="term" value="P:fructose 1,6-bisphosphate metabolic process"/>
    <property type="evidence" value="ECO:0007669"/>
    <property type="project" value="TreeGrafter"/>
</dbReference>
<dbReference type="GO" id="GO:0005829">
    <property type="term" value="C:cytosol"/>
    <property type="evidence" value="ECO:0007669"/>
    <property type="project" value="TreeGrafter"/>
</dbReference>
<organism evidence="3 4">
    <name type="scientific">Marinomonas aquiplantarum</name>
    <dbReference type="NCBI Taxonomy" id="491951"/>
    <lineage>
        <taxon>Bacteria</taxon>
        <taxon>Pseudomonadati</taxon>
        <taxon>Pseudomonadota</taxon>
        <taxon>Gammaproteobacteria</taxon>
        <taxon>Oceanospirillales</taxon>
        <taxon>Oceanospirillaceae</taxon>
        <taxon>Marinomonas</taxon>
    </lineage>
</organism>
<dbReference type="Gene3D" id="3.40.190.80">
    <property type="match status" value="1"/>
</dbReference>
<protein>
    <recommendedName>
        <fullName evidence="2">Fructose-1-6-bisphosphatase class 1 C-terminal domain-containing protein</fullName>
    </recommendedName>
</protein>
<dbReference type="PANTHER" id="PTHR11556">
    <property type="entry name" value="FRUCTOSE-1,6-BISPHOSPHATASE-RELATED"/>
    <property type="match status" value="1"/>
</dbReference>
<dbReference type="InterPro" id="IPR000146">
    <property type="entry name" value="FBPase_class-1"/>
</dbReference>